<dbReference type="RefSeq" id="WP_140047245.1">
    <property type="nucleotide sequence ID" value="NZ_BAAAEV010000001.1"/>
</dbReference>
<comment type="caution">
    <text evidence="1">The sequence shown here is derived from an EMBL/GenBank/DDBJ whole genome shotgun (WGS) entry which is preliminary data.</text>
</comment>
<sequence length="116" mass="13194">MRKMIDRIAAYFGFVRATAREYSRINNGADSVARGQRWEVFYAEDGGIRDMIAGLRRGYFEKVGGLKPGDTESLIALGMADRIAREIDREVQTIIETGKLRQFDEQHANKIAAIRR</sequence>
<dbReference type="Proteomes" id="UP000788153">
    <property type="component" value="Unassembled WGS sequence"/>
</dbReference>
<evidence type="ECO:0000313" key="1">
    <source>
        <dbReference type="EMBL" id="NIJ24826.1"/>
    </source>
</evidence>
<name>A0ABX0U2M1_9SPHN</name>
<proteinExistence type="predicted"/>
<accession>A0ABX0U2M1</accession>
<gene>
    <name evidence="1" type="ORF">FHT01_002368</name>
</gene>
<dbReference type="EMBL" id="JAASQP010000001">
    <property type="protein sequence ID" value="NIJ24826.1"/>
    <property type="molecule type" value="Genomic_DNA"/>
</dbReference>
<keyword evidence="2" id="KW-1185">Reference proteome</keyword>
<protein>
    <submittedName>
        <fullName evidence="1">Uncharacterized protein</fullName>
    </submittedName>
</protein>
<evidence type="ECO:0000313" key="2">
    <source>
        <dbReference type="Proteomes" id="UP000788153"/>
    </source>
</evidence>
<organism evidence="1 2">
    <name type="scientific">Sphingomonas japonica</name>
    <dbReference type="NCBI Taxonomy" id="511662"/>
    <lineage>
        <taxon>Bacteria</taxon>
        <taxon>Pseudomonadati</taxon>
        <taxon>Pseudomonadota</taxon>
        <taxon>Alphaproteobacteria</taxon>
        <taxon>Sphingomonadales</taxon>
        <taxon>Sphingomonadaceae</taxon>
        <taxon>Sphingomonas</taxon>
    </lineage>
</organism>
<reference evidence="1 2" key="1">
    <citation type="submission" date="2020-03" db="EMBL/GenBank/DDBJ databases">
        <title>Genomic Encyclopedia of Type Strains, Phase IV (KMG-IV): sequencing the most valuable type-strain genomes for metagenomic binning, comparative biology and taxonomic classification.</title>
        <authorList>
            <person name="Goeker M."/>
        </authorList>
    </citation>
    <scope>NUCLEOTIDE SEQUENCE [LARGE SCALE GENOMIC DNA]</scope>
    <source>
        <strain evidence="1 2">DSM 22753</strain>
    </source>
</reference>